<proteinExistence type="predicted"/>
<dbReference type="EMBL" id="JAEFBK010000013">
    <property type="protein sequence ID" value="KAG7534225.1"/>
    <property type="molecule type" value="Genomic_DNA"/>
</dbReference>
<keyword evidence="3" id="KW-1185">Reference proteome</keyword>
<dbReference type="InterPro" id="IPR053781">
    <property type="entry name" value="F-box_AtFBL13-like"/>
</dbReference>
<dbReference type="Pfam" id="PF00646">
    <property type="entry name" value="F-box"/>
    <property type="match status" value="1"/>
</dbReference>
<accession>A0A8T1XKB1</accession>
<dbReference type="CDD" id="cd22160">
    <property type="entry name" value="F-box_AtFBL13-like"/>
    <property type="match status" value="1"/>
</dbReference>
<dbReference type="SMART" id="SM00579">
    <property type="entry name" value="FBD"/>
    <property type="match status" value="2"/>
</dbReference>
<name>A0A8T1XKB1_9BRAS</name>
<organism evidence="2 3">
    <name type="scientific">Arabidopsis thaliana x Arabidopsis arenosa</name>
    <dbReference type="NCBI Taxonomy" id="1240361"/>
    <lineage>
        <taxon>Eukaryota</taxon>
        <taxon>Viridiplantae</taxon>
        <taxon>Streptophyta</taxon>
        <taxon>Embryophyta</taxon>
        <taxon>Tracheophyta</taxon>
        <taxon>Spermatophyta</taxon>
        <taxon>Magnoliopsida</taxon>
        <taxon>eudicotyledons</taxon>
        <taxon>Gunneridae</taxon>
        <taxon>Pentapetalae</taxon>
        <taxon>rosids</taxon>
        <taxon>malvids</taxon>
        <taxon>Brassicales</taxon>
        <taxon>Brassicaceae</taxon>
        <taxon>Camelineae</taxon>
        <taxon>Arabidopsis</taxon>
    </lineage>
</organism>
<feature type="domain" description="FBD" evidence="1">
    <location>
        <begin position="608"/>
        <end position="676"/>
    </location>
</feature>
<dbReference type="Proteomes" id="UP000694240">
    <property type="component" value="Chromosome 13"/>
</dbReference>
<dbReference type="Pfam" id="PF07723">
    <property type="entry name" value="LRR_2"/>
    <property type="match status" value="1"/>
</dbReference>
<dbReference type="AlphaFoldDB" id="A0A8T1XKB1"/>
<evidence type="ECO:0000313" key="2">
    <source>
        <dbReference type="EMBL" id="KAG7534225.1"/>
    </source>
</evidence>
<dbReference type="InterPro" id="IPR001810">
    <property type="entry name" value="F-box_dom"/>
</dbReference>
<evidence type="ECO:0000259" key="1">
    <source>
        <dbReference type="SMART" id="SM00579"/>
    </source>
</evidence>
<gene>
    <name evidence="2" type="ORF">ISN45_Aa08g018080</name>
</gene>
<dbReference type="PANTHER" id="PTHR31900:SF34">
    <property type="entry name" value="EMB|CAB62440.1-RELATED"/>
    <property type="match status" value="1"/>
</dbReference>
<reference evidence="2 3" key="1">
    <citation type="submission" date="2020-12" db="EMBL/GenBank/DDBJ databases">
        <title>Concerted genomic and epigenomic changes stabilize Arabidopsis allopolyploids.</title>
        <authorList>
            <person name="Chen Z."/>
        </authorList>
    </citation>
    <scope>NUCLEOTIDE SEQUENCE [LARGE SCALE GENOMIC DNA]</scope>
    <source>
        <strain evidence="2">Allo738</strain>
        <tissue evidence="2">Leaf</tissue>
    </source>
</reference>
<evidence type="ECO:0000313" key="3">
    <source>
        <dbReference type="Proteomes" id="UP000694240"/>
    </source>
</evidence>
<comment type="caution">
    <text evidence="2">The sequence shown here is derived from an EMBL/GenBank/DDBJ whole genome shotgun (WGS) entry which is preliminary data.</text>
</comment>
<protein>
    <submittedName>
        <fullName evidence="2">Leucine-rich repeat 2</fullName>
    </submittedName>
</protein>
<dbReference type="PANTHER" id="PTHR31900">
    <property type="entry name" value="F-BOX/RNI SUPERFAMILY PROTEIN-RELATED"/>
    <property type="match status" value="1"/>
</dbReference>
<dbReference type="InterPro" id="IPR013101">
    <property type="entry name" value="LRR_PRU1-like"/>
</dbReference>
<dbReference type="InterPro" id="IPR006566">
    <property type="entry name" value="FBD"/>
</dbReference>
<dbReference type="InterPro" id="IPR050232">
    <property type="entry name" value="FBL13/AtMIF1-like"/>
</dbReference>
<feature type="domain" description="FBD" evidence="1">
    <location>
        <begin position="270"/>
        <end position="341"/>
    </location>
</feature>
<sequence length="736" mass="84805">MDRISQLSDDLLIKIVSLVETRDAVTMSILSKRWKSLWTLVPRLIFGDYPEEREDEDETPKANENHCINMSQFVYGTLLLHKAPVLECFHLNRASGCSASEIDLWVRIAIDRFVRDLTIDEESFVRLISNSPVLEDLVVETCHDDNVATFTINVPSLESLSIRNTLQDLETENDLFVVHYHCLKQFTIVDYFGQLNLIGNMPRLVEANLLSVSCQAKVLQSFTRVKRLSLCLPKEYPYPTGTVLSQLLALNHLMCEDRKVCWIQPSSVPECLLYHLKTLEWRDYAGTEVEKEVAVYILKNARRLETATINPDSDKLVQKHQMFEELEIASRGSRALIKSLHLKLHRECRLEFFINPLDNPWVDLSEVSIESCYASPTLPLSLRSKHWTLKTLILKRLSFSDTDDNMWFESLKTLHLLSVRFSDDISVQRLLTFCPKLEDLVVRRTTYVNVKIFTINVPSLRSLSIDYSWVVSQPVDVHGFVIKTPSLRYLNIKDYFSNFLQFENMPQLVKANIEVDCDQSEKFIGSITSIQHLSLCSKTSKIPYPSGTSFFYLEHLELCTCSQEWWNLLNRILKDAPRLQALKLKLKHFVRYNTESMDHWNEPCSVPKCLSSHLEICEWRHYKGTKQERKVAKYILAKASCLKMAIFSSVSIEKNLIFKELENVARGSEAYSVEGMSIAGVQIDAFSDADFRRFFASERGGGAIDGVSRTRVPLLWVSIYVFKINCQFPDSPWDNV</sequence>
<dbReference type="Pfam" id="PF08387">
    <property type="entry name" value="FBD"/>
    <property type="match status" value="2"/>
</dbReference>